<dbReference type="GO" id="GO:0030313">
    <property type="term" value="C:cell envelope"/>
    <property type="evidence" value="ECO:0007669"/>
    <property type="project" value="UniProtKB-SubCell"/>
</dbReference>
<evidence type="ECO:0000313" key="6">
    <source>
        <dbReference type="EMBL" id="QPF09511.1"/>
    </source>
</evidence>
<evidence type="ECO:0000259" key="5">
    <source>
        <dbReference type="Pfam" id="PF25963"/>
    </source>
</evidence>
<dbReference type="SUPFAM" id="SSF111369">
    <property type="entry name" value="HlyD-like secretion proteins"/>
    <property type="match status" value="1"/>
</dbReference>
<reference evidence="6 11" key="2">
    <citation type="submission" date="2020-10" db="EMBL/GenBank/DDBJ databases">
        <title>Resistance determinants and their genetic context in bacteria from a longitudinal study of pigs reared under conventional and antibiotic-free husbandry practices.</title>
        <authorList>
            <person name="Poulin-Laprade D."/>
            <person name="Brouard J.-S."/>
            <person name="Gagnon N."/>
            <person name="Turcotte A."/>
            <person name="Langlois A."/>
            <person name="Matte J.J."/>
            <person name="Carrillo C.D."/>
            <person name="Zaheer R."/>
            <person name="McAllister T."/>
            <person name="Topp E."/>
            <person name="Talbot G."/>
        </authorList>
    </citation>
    <scope>NUCLEOTIDE SEQUENCE [LARGE SCALE GENOMIC DNA]</scope>
    <source>
        <strain evidence="6 11">Res13-Abat-PEB01-P1-04-A</strain>
    </source>
</reference>
<dbReference type="EMBL" id="CP062916">
    <property type="protein sequence ID" value="QPF09511.1"/>
    <property type="molecule type" value="Genomic_DNA"/>
</dbReference>
<dbReference type="InterPro" id="IPR058625">
    <property type="entry name" value="MdtA-like_BSH"/>
</dbReference>
<feature type="domain" description="p-hydroxybenzoic acid efflux pump subunit AaeA-like beta-barrel" evidence="5">
    <location>
        <begin position="237"/>
        <end position="328"/>
    </location>
</feature>
<dbReference type="OrthoDB" id="9811754at2"/>
<keyword evidence="9" id="KW-1185">Reference proteome</keyword>
<evidence type="ECO:0000256" key="2">
    <source>
        <dbReference type="ARBA" id="ARBA00009477"/>
    </source>
</evidence>
<dbReference type="Proteomes" id="UP000267630">
    <property type="component" value="Chromosome 3"/>
</dbReference>
<dbReference type="EMBL" id="LR134253">
    <property type="protein sequence ID" value="VED46558.1"/>
    <property type="molecule type" value="Genomic_DNA"/>
</dbReference>
<name>A0A1V2BLJ7_RAOTE</name>
<dbReference type="Proteomes" id="UP000332594">
    <property type="component" value="Unassembled WGS sequence"/>
</dbReference>
<comment type="similarity">
    <text evidence="2">Belongs to the membrane fusion protein (MFP) (TC 8.A.1) family.</text>
</comment>
<evidence type="ECO:0000313" key="10">
    <source>
        <dbReference type="Proteomes" id="UP000332594"/>
    </source>
</evidence>
<comment type="subcellular location">
    <subcellularLocation>
        <location evidence="1">Cell envelope</location>
    </subcellularLocation>
</comment>
<evidence type="ECO:0000256" key="3">
    <source>
        <dbReference type="SAM" id="SignalP"/>
    </source>
</evidence>
<dbReference type="Pfam" id="PF25963">
    <property type="entry name" value="Beta-barrel_AAEA"/>
    <property type="match status" value="1"/>
</dbReference>
<protein>
    <submittedName>
        <fullName evidence="6">HlyD family secretion protein</fullName>
    </submittedName>
    <submittedName>
        <fullName evidence="8">Inner membrane protein yibH</fullName>
    </submittedName>
    <submittedName>
        <fullName evidence="7">Multidrug transporter</fullName>
    </submittedName>
</protein>
<dbReference type="GeneID" id="57502969"/>
<dbReference type="RefSeq" id="WP_076946643.1">
    <property type="nucleotide sequence ID" value="NZ_BJNO01000018.1"/>
</dbReference>
<gene>
    <name evidence="7" type="primary">yibH_3</name>
    <name evidence="8" type="synonym">yibH_7</name>
    <name evidence="6" type="ORF">IMO34_03460</name>
    <name evidence="8" type="ORF">NCTC13038_04987</name>
    <name evidence="7" type="ORF">NCTC9997_01053</name>
</gene>
<dbReference type="EMBL" id="CAADJG010000002">
    <property type="protein sequence ID" value="VFS84710.1"/>
    <property type="molecule type" value="Genomic_DNA"/>
</dbReference>
<evidence type="ECO:0000256" key="1">
    <source>
        <dbReference type="ARBA" id="ARBA00004196"/>
    </source>
</evidence>
<dbReference type="Gene3D" id="2.40.50.100">
    <property type="match status" value="1"/>
</dbReference>
<organism evidence="7 9">
    <name type="scientific">Raoultella terrigena</name>
    <name type="common">Klebsiella terrigena</name>
    <dbReference type="NCBI Taxonomy" id="577"/>
    <lineage>
        <taxon>Bacteria</taxon>
        <taxon>Pseudomonadati</taxon>
        <taxon>Pseudomonadota</taxon>
        <taxon>Gammaproteobacteria</taxon>
        <taxon>Enterobacterales</taxon>
        <taxon>Enterobacteriaceae</taxon>
        <taxon>Klebsiella/Raoultella group</taxon>
        <taxon>Raoultella</taxon>
    </lineage>
</organism>
<feature type="chain" id="PRO_5042342190" evidence="3">
    <location>
        <begin position="21"/>
        <end position="338"/>
    </location>
</feature>
<dbReference type="PANTHER" id="PTHR30386">
    <property type="entry name" value="MEMBRANE FUSION SUBUNIT OF EMRAB-TOLC MULTIDRUG EFFLUX PUMP"/>
    <property type="match status" value="1"/>
</dbReference>
<dbReference type="PANTHER" id="PTHR30386:SF19">
    <property type="entry name" value="MULTIDRUG EXPORT PROTEIN EMRA-RELATED"/>
    <property type="match status" value="1"/>
</dbReference>
<reference evidence="7 9" key="1">
    <citation type="submission" date="2018-12" db="EMBL/GenBank/DDBJ databases">
        <authorList>
            <consortium name="Pathogen Informatics"/>
        </authorList>
    </citation>
    <scope>NUCLEOTIDE SEQUENCE [LARGE SCALE GENOMIC DNA]</scope>
    <source>
        <strain evidence="8 10">NCTC13038</strain>
        <strain evidence="7 9">NCTC9997</strain>
    </source>
</reference>
<dbReference type="InterPro" id="IPR050739">
    <property type="entry name" value="MFP"/>
</dbReference>
<evidence type="ECO:0000313" key="9">
    <source>
        <dbReference type="Proteomes" id="UP000267630"/>
    </source>
</evidence>
<dbReference type="Gene3D" id="2.40.30.170">
    <property type="match status" value="1"/>
</dbReference>
<keyword evidence="3" id="KW-0732">Signal</keyword>
<feature type="domain" description="Multidrug resistance protein MdtA-like barrel-sandwich hybrid" evidence="4">
    <location>
        <begin position="44"/>
        <end position="232"/>
    </location>
</feature>
<dbReference type="InterPro" id="IPR058634">
    <property type="entry name" value="AaeA-lik-b-barrel"/>
</dbReference>
<dbReference type="Proteomes" id="UP000594500">
    <property type="component" value="Chromosome"/>
</dbReference>
<evidence type="ECO:0000313" key="7">
    <source>
        <dbReference type="EMBL" id="VED46558.1"/>
    </source>
</evidence>
<accession>A0A1V2BLJ7</accession>
<evidence type="ECO:0000259" key="4">
    <source>
        <dbReference type="Pfam" id="PF25917"/>
    </source>
</evidence>
<proteinExistence type="inferred from homology"/>
<evidence type="ECO:0000313" key="11">
    <source>
        <dbReference type="Proteomes" id="UP000594500"/>
    </source>
</evidence>
<dbReference type="GO" id="GO:0055085">
    <property type="term" value="P:transmembrane transport"/>
    <property type="evidence" value="ECO:0007669"/>
    <property type="project" value="InterPro"/>
</dbReference>
<dbReference type="Pfam" id="PF25917">
    <property type="entry name" value="BSH_RND"/>
    <property type="match status" value="1"/>
</dbReference>
<feature type="signal peptide" evidence="3">
    <location>
        <begin position="1"/>
        <end position="20"/>
    </location>
</feature>
<evidence type="ECO:0000313" key="8">
    <source>
        <dbReference type="EMBL" id="VFS84710.1"/>
    </source>
</evidence>
<sequence>MNIKKLRLMLLLVVPALGLAAGGWCYFANGHYVETDNAYVKADKTDISAEVAGRVVKVLVKENQHVNKGDLLFSVDARPYQLAVAEAESDLNSTIIDLKTIKSQYQSKQANIQVSQSQHEYARREEARLHRLNGPGYVSASDLDGAHQKTLLMALEVNMLKKQLQEVADSFGGDINMPLQQHPRYKKALAELNTAKNNLRHVNEYAPASGTITRVLQTGEYVQDGTTAMLLVSDANLYIEANFTEKDLTHIRNNQQAEISVDYAPGVTWHGKVSSISPATGAEYAVIPAENATGNWVKVTQRIPVRIHLQTDARQPQLRAGLSATIKIDTRSDAGRAS</sequence>
<dbReference type="AlphaFoldDB" id="A0A1V2BLJ7"/>